<comment type="subcellular location">
    <subcellularLocation>
        <location evidence="1">Endomembrane system</location>
        <topology evidence="1">Multi-pass membrane protein</topology>
    </subcellularLocation>
</comment>
<evidence type="ECO:0000256" key="5">
    <source>
        <dbReference type="ARBA" id="ARBA00022989"/>
    </source>
</evidence>
<feature type="transmembrane region" description="Helical" evidence="7">
    <location>
        <begin position="98"/>
        <end position="121"/>
    </location>
</feature>
<sequence length="274" mass="31330">MVNKFLSSSDIKLAAVQGLSIDFLWYNVYGFACYSIYNLAFFASEEVRDEYRFRNGGKSNLVQINDVVFALHALTLSIITLIQTFIYKSDSYQRISPVALSLITMSFLGIFSLLIGVLFGLNQWIDLLYYMSYIKLCLSFVKYVPQAYLNFRRKSTLGWSIHNILLDFTGGILSIFQLVLDAYLQDNWDGISGARPRKILIFPLYSFDSGLGFLSVAFDLLFMTQHYILYRNHKNYDLLTDETDENVVVDVLSPNDDLVNTRLVSSNSLPSYVS</sequence>
<evidence type="ECO:0000256" key="2">
    <source>
        <dbReference type="ARBA" id="ARBA00022448"/>
    </source>
</evidence>
<feature type="transmembrane region" description="Helical" evidence="7">
    <location>
        <begin position="21"/>
        <end position="44"/>
    </location>
</feature>
<dbReference type="GO" id="GO:0012505">
    <property type="term" value="C:endomembrane system"/>
    <property type="evidence" value="ECO:0007669"/>
    <property type="project" value="UniProtKB-SubCell"/>
</dbReference>
<evidence type="ECO:0000313" key="9">
    <source>
        <dbReference type="Proteomes" id="UP000789375"/>
    </source>
</evidence>
<dbReference type="EMBL" id="CAJVPP010000166">
    <property type="protein sequence ID" value="CAG8450083.1"/>
    <property type="molecule type" value="Genomic_DNA"/>
</dbReference>
<organism evidence="8 9">
    <name type="scientific">Funneliformis mosseae</name>
    <name type="common">Endomycorrhizal fungus</name>
    <name type="synonym">Glomus mosseae</name>
    <dbReference type="NCBI Taxonomy" id="27381"/>
    <lineage>
        <taxon>Eukaryota</taxon>
        <taxon>Fungi</taxon>
        <taxon>Fungi incertae sedis</taxon>
        <taxon>Mucoromycota</taxon>
        <taxon>Glomeromycotina</taxon>
        <taxon>Glomeromycetes</taxon>
        <taxon>Glomerales</taxon>
        <taxon>Glomeraceae</taxon>
        <taxon>Funneliformis</taxon>
    </lineage>
</organism>
<feature type="transmembrane region" description="Helical" evidence="7">
    <location>
        <begin position="64"/>
        <end position="86"/>
    </location>
</feature>
<evidence type="ECO:0000256" key="1">
    <source>
        <dbReference type="ARBA" id="ARBA00004127"/>
    </source>
</evidence>
<dbReference type="InterPro" id="IPR005282">
    <property type="entry name" value="LC_transporter"/>
</dbReference>
<evidence type="ECO:0000313" key="8">
    <source>
        <dbReference type="EMBL" id="CAG8450083.1"/>
    </source>
</evidence>
<dbReference type="SMART" id="SM00679">
    <property type="entry name" value="CTNS"/>
    <property type="match status" value="1"/>
</dbReference>
<comment type="caution">
    <text evidence="8">The sequence shown here is derived from an EMBL/GenBank/DDBJ whole genome shotgun (WGS) entry which is preliminary data.</text>
</comment>
<keyword evidence="4" id="KW-0677">Repeat</keyword>
<dbReference type="AlphaFoldDB" id="A0A9N8YUG2"/>
<dbReference type="PANTHER" id="PTHR13131:SF5">
    <property type="entry name" value="CYSTINOSIN"/>
    <property type="match status" value="1"/>
</dbReference>
<evidence type="ECO:0000256" key="4">
    <source>
        <dbReference type="ARBA" id="ARBA00022737"/>
    </source>
</evidence>
<evidence type="ECO:0000256" key="3">
    <source>
        <dbReference type="ARBA" id="ARBA00022692"/>
    </source>
</evidence>
<dbReference type="Proteomes" id="UP000789375">
    <property type="component" value="Unassembled WGS sequence"/>
</dbReference>
<dbReference type="GO" id="GO:0000324">
    <property type="term" value="C:fungal-type vacuole"/>
    <property type="evidence" value="ECO:0007669"/>
    <property type="project" value="TreeGrafter"/>
</dbReference>
<dbReference type="GO" id="GO:0015184">
    <property type="term" value="F:L-cystine transmembrane transporter activity"/>
    <property type="evidence" value="ECO:0007669"/>
    <property type="project" value="TreeGrafter"/>
</dbReference>
<keyword evidence="9" id="KW-1185">Reference proteome</keyword>
<name>A0A9N8YUG2_FUNMO</name>
<keyword evidence="5 7" id="KW-1133">Transmembrane helix</keyword>
<dbReference type="InterPro" id="IPR006603">
    <property type="entry name" value="PQ-loop_rpt"/>
</dbReference>
<feature type="transmembrane region" description="Helical" evidence="7">
    <location>
        <begin position="200"/>
        <end position="222"/>
    </location>
</feature>
<gene>
    <name evidence="8" type="ORF">FMOSSE_LOCUS1451</name>
</gene>
<feature type="transmembrane region" description="Helical" evidence="7">
    <location>
        <begin position="157"/>
        <end position="180"/>
    </location>
</feature>
<keyword evidence="3 7" id="KW-0812">Transmembrane</keyword>
<evidence type="ECO:0000256" key="7">
    <source>
        <dbReference type="SAM" id="Phobius"/>
    </source>
</evidence>
<reference evidence="8" key="1">
    <citation type="submission" date="2021-06" db="EMBL/GenBank/DDBJ databases">
        <authorList>
            <person name="Kallberg Y."/>
            <person name="Tangrot J."/>
            <person name="Rosling A."/>
        </authorList>
    </citation>
    <scope>NUCLEOTIDE SEQUENCE</scope>
    <source>
        <strain evidence="8">87-6 pot B 2015</strain>
    </source>
</reference>
<dbReference type="Pfam" id="PF04193">
    <property type="entry name" value="PQ-loop"/>
    <property type="match status" value="1"/>
</dbReference>
<keyword evidence="6 7" id="KW-0472">Membrane</keyword>
<keyword evidence="2" id="KW-0813">Transport</keyword>
<evidence type="ECO:0000256" key="6">
    <source>
        <dbReference type="ARBA" id="ARBA00023136"/>
    </source>
</evidence>
<dbReference type="PANTHER" id="PTHR13131">
    <property type="entry name" value="CYSTINOSIN"/>
    <property type="match status" value="1"/>
</dbReference>
<proteinExistence type="predicted"/>
<protein>
    <submittedName>
        <fullName evidence="8">510_t:CDS:1</fullName>
    </submittedName>
</protein>
<accession>A0A9N8YUG2</accession>
<dbReference type="GO" id="GO:0005774">
    <property type="term" value="C:vacuolar membrane"/>
    <property type="evidence" value="ECO:0007669"/>
    <property type="project" value="TreeGrafter"/>
</dbReference>